<dbReference type="Pfam" id="PF02771">
    <property type="entry name" value="Acyl-CoA_dh_N"/>
    <property type="match status" value="1"/>
</dbReference>
<dbReference type="PANTHER" id="PTHR43884:SF20">
    <property type="entry name" value="ACYL-COA DEHYDROGENASE FADE28"/>
    <property type="match status" value="1"/>
</dbReference>
<dbReference type="EMBL" id="AP022607">
    <property type="protein sequence ID" value="BBZ14904.1"/>
    <property type="molecule type" value="Genomic_DNA"/>
</dbReference>
<comment type="cofactor">
    <cofactor evidence="1 6">
        <name>FAD</name>
        <dbReference type="ChEBI" id="CHEBI:57692"/>
    </cofactor>
</comment>
<dbReference type="InterPro" id="IPR013786">
    <property type="entry name" value="AcylCoA_DH/ox_N"/>
</dbReference>
<evidence type="ECO:0000259" key="9">
    <source>
        <dbReference type="Pfam" id="PF02771"/>
    </source>
</evidence>
<reference evidence="10" key="3">
    <citation type="submission" date="2020-02" db="EMBL/GenBank/DDBJ databases">
        <authorList>
            <person name="Matsumoto Y."/>
            <person name="Motooka D."/>
            <person name="Nakamura S."/>
        </authorList>
    </citation>
    <scope>NUCLEOTIDE SEQUENCE</scope>
    <source>
        <strain evidence="10">JCM 12687</strain>
        <plasmid evidence="10">pJCM12687</plasmid>
    </source>
</reference>
<dbReference type="InterPro" id="IPR009100">
    <property type="entry name" value="AcylCoA_DH/oxidase_NM_dom_sf"/>
</dbReference>
<proteinExistence type="inferred from homology"/>
<evidence type="ECO:0000256" key="5">
    <source>
        <dbReference type="ARBA" id="ARBA00023002"/>
    </source>
</evidence>
<feature type="domain" description="Acyl-CoA dehydrogenase/oxidase C-terminal" evidence="7">
    <location>
        <begin position="220"/>
        <end position="367"/>
    </location>
</feature>
<keyword evidence="3 6" id="KW-0285">Flavoprotein</keyword>
<dbReference type="PANTHER" id="PTHR43884">
    <property type="entry name" value="ACYL-COA DEHYDROGENASE"/>
    <property type="match status" value="1"/>
</dbReference>
<dbReference type="InterPro" id="IPR006091">
    <property type="entry name" value="Acyl-CoA_Oxase/DH_mid-dom"/>
</dbReference>
<evidence type="ECO:0000256" key="6">
    <source>
        <dbReference type="RuleBase" id="RU362125"/>
    </source>
</evidence>
<dbReference type="OrthoDB" id="8677713at2"/>
<dbReference type="CDD" id="cd00567">
    <property type="entry name" value="ACAD"/>
    <property type="match status" value="1"/>
</dbReference>
<sequence length="371" mass="39820">MDFALNEDQATLQEVLRDFFDKKSPESAVREQMADPAGYDKALWRQMAEQLGLQSLALPEEYGGSGFTFVELGIALEEMGRALVVSPFFASCVMATQLLLAADDHDAMKQYLPAIASGELIGTVAIAEDSGSWLPADVTTTATESAGGWTISGHKSYVLDGAIADVVLVAARSNDRVGVFAVDGGTAGLTRVPLQTMDQTRKQARIEFGNTPAKLIGSLDRGQRAIQTMLDHSMIALSAEALGGTAKVLDMAVDYAKVREQFGRPIGSFQAIKHKCASMLVELESSRSAAYYALWAASAGDPDVPKLASLAKAFCADTYLSACGENIQIHGGIGFTWEHPAHLYLKRAKNTQLFLGSSDLHRQRLADLIGI</sequence>
<dbReference type="GO" id="GO:0050660">
    <property type="term" value="F:flavin adenine dinucleotide binding"/>
    <property type="evidence" value="ECO:0007669"/>
    <property type="project" value="InterPro"/>
</dbReference>
<dbReference type="Gene3D" id="1.20.140.10">
    <property type="entry name" value="Butyryl-CoA Dehydrogenase, subunit A, domain 3"/>
    <property type="match status" value="1"/>
</dbReference>
<evidence type="ECO:0000256" key="4">
    <source>
        <dbReference type="ARBA" id="ARBA00022827"/>
    </source>
</evidence>
<dbReference type="AlphaFoldDB" id="A0A7I7WBN9"/>
<evidence type="ECO:0000313" key="11">
    <source>
        <dbReference type="EMBL" id="ORA40396.1"/>
    </source>
</evidence>
<dbReference type="SUPFAM" id="SSF47203">
    <property type="entry name" value="Acyl-CoA dehydrogenase C-terminal domain-like"/>
    <property type="match status" value="1"/>
</dbReference>
<keyword evidence="13" id="KW-1185">Reference proteome</keyword>
<dbReference type="InterPro" id="IPR036250">
    <property type="entry name" value="AcylCo_DH-like_C"/>
</dbReference>
<dbReference type="RefSeq" id="WP_083130818.1">
    <property type="nucleotide sequence ID" value="NZ_AP022607.1"/>
</dbReference>
<name>A0A7I7WBN9_9MYCO</name>
<dbReference type="Pfam" id="PF00441">
    <property type="entry name" value="Acyl-CoA_dh_1"/>
    <property type="match status" value="1"/>
</dbReference>
<dbReference type="GO" id="GO:0003995">
    <property type="term" value="F:acyl-CoA dehydrogenase activity"/>
    <property type="evidence" value="ECO:0007669"/>
    <property type="project" value="TreeGrafter"/>
</dbReference>
<reference evidence="11 12" key="1">
    <citation type="submission" date="2016-12" db="EMBL/GenBank/DDBJ databases">
        <title>The new phylogeny of genus Mycobacterium.</title>
        <authorList>
            <person name="Tortoli E."/>
            <person name="Trovato A."/>
            <person name="Cirillo D.M."/>
        </authorList>
    </citation>
    <scope>NUCLEOTIDE SEQUENCE [LARGE SCALE GENOMIC DNA]</scope>
    <source>
        <strain evidence="11 12">DSM 44624</strain>
    </source>
</reference>
<evidence type="ECO:0000313" key="13">
    <source>
        <dbReference type="Proteomes" id="UP000467379"/>
    </source>
</evidence>
<dbReference type="InterPro" id="IPR009075">
    <property type="entry name" value="AcylCo_DH/oxidase_C"/>
</dbReference>
<keyword evidence="4 6" id="KW-0274">FAD</keyword>
<gene>
    <name evidence="11" type="ORF">BST20_07665</name>
    <name evidence="10" type="ORF">MBRA_50990</name>
</gene>
<evidence type="ECO:0000256" key="3">
    <source>
        <dbReference type="ARBA" id="ARBA00022630"/>
    </source>
</evidence>
<dbReference type="Proteomes" id="UP000192441">
    <property type="component" value="Unassembled WGS sequence"/>
</dbReference>
<evidence type="ECO:0000313" key="12">
    <source>
        <dbReference type="Proteomes" id="UP000192441"/>
    </source>
</evidence>
<dbReference type="Gene3D" id="1.10.540.10">
    <property type="entry name" value="Acyl-CoA dehydrogenase/oxidase, N-terminal domain"/>
    <property type="match status" value="1"/>
</dbReference>
<feature type="domain" description="Acyl-CoA dehydrogenase/oxidase N-terminal" evidence="9">
    <location>
        <begin position="6"/>
        <end position="119"/>
    </location>
</feature>
<dbReference type="InterPro" id="IPR046373">
    <property type="entry name" value="Acyl-CoA_Oxase/DH_mid-dom_sf"/>
</dbReference>
<dbReference type="InterPro" id="IPR037069">
    <property type="entry name" value="AcylCoA_DH/ox_N_sf"/>
</dbReference>
<keyword evidence="10" id="KW-0614">Plasmid</keyword>
<dbReference type="Proteomes" id="UP000467379">
    <property type="component" value="Plasmid pJCM12687"/>
</dbReference>
<evidence type="ECO:0000259" key="7">
    <source>
        <dbReference type="Pfam" id="PF00441"/>
    </source>
</evidence>
<protein>
    <submittedName>
        <fullName evidence="11">Acyl-CoA dehydrogenase</fullName>
    </submittedName>
</protein>
<keyword evidence="5 6" id="KW-0560">Oxidoreductase</keyword>
<accession>A0A7I7WBN9</accession>
<evidence type="ECO:0000313" key="10">
    <source>
        <dbReference type="EMBL" id="BBZ14904.1"/>
    </source>
</evidence>
<evidence type="ECO:0000259" key="8">
    <source>
        <dbReference type="Pfam" id="PF02770"/>
    </source>
</evidence>
<feature type="domain" description="Acyl-CoA oxidase/dehydrogenase middle" evidence="8">
    <location>
        <begin position="125"/>
        <end position="196"/>
    </location>
</feature>
<evidence type="ECO:0000256" key="1">
    <source>
        <dbReference type="ARBA" id="ARBA00001974"/>
    </source>
</evidence>
<organism evidence="11 12">
    <name type="scientific">Mycobacterium branderi</name>
    <dbReference type="NCBI Taxonomy" id="43348"/>
    <lineage>
        <taxon>Bacteria</taxon>
        <taxon>Bacillati</taxon>
        <taxon>Actinomycetota</taxon>
        <taxon>Actinomycetes</taxon>
        <taxon>Mycobacteriales</taxon>
        <taxon>Mycobacteriaceae</taxon>
        <taxon>Mycobacterium</taxon>
    </lineage>
</organism>
<dbReference type="Gene3D" id="2.40.110.10">
    <property type="entry name" value="Butyryl-CoA Dehydrogenase, subunit A, domain 2"/>
    <property type="match status" value="1"/>
</dbReference>
<geneLocation type="plasmid" evidence="10 13">
    <name>pJCM12687</name>
</geneLocation>
<evidence type="ECO:0000256" key="2">
    <source>
        <dbReference type="ARBA" id="ARBA00009347"/>
    </source>
</evidence>
<dbReference type="EMBL" id="MVHM01000002">
    <property type="protein sequence ID" value="ORA40396.1"/>
    <property type="molecule type" value="Genomic_DNA"/>
</dbReference>
<dbReference type="Pfam" id="PF02770">
    <property type="entry name" value="Acyl-CoA_dh_M"/>
    <property type="match status" value="1"/>
</dbReference>
<comment type="similarity">
    <text evidence="2 6">Belongs to the acyl-CoA dehydrogenase family.</text>
</comment>
<dbReference type="SUPFAM" id="SSF56645">
    <property type="entry name" value="Acyl-CoA dehydrogenase NM domain-like"/>
    <property type="match status" value="1"/>
</dbReference>
<reference evidence="10 13" key="2">
    <citation type="journal article" date="2019" name="Emerg. Microbes Infect.">
        <title>Comprehensive subspecies identification of 175 nontuberculous mycobacteria species based on 7547 genomic profiles.</title>
        <authorList>
            <person name="Matsumoto Y."/>
            <person name="Kinjo T."/>
            <person name="Motooka D."/>
            <person name="Nabeya D."/>
            <person name="Jung N."/>
            <person name="Uechi K."/>
            <person name="Horii T."/>
            <person name="Iida T."/>
            <person name="Fujita J."/>
            <person name="Nakamura S."/>
        </authorList>
    </citation>
    <scope>NUCLEOTIDE SEQUENCE [LARGE SCALE GENOMIC DNA]</scope>
    <source>
        <strain evidence="10 13">JCM 12687</strain>
        <plasmid evidence="10">pJCM12687</plasmid>
    </source>
</reference>